<evidence type="ECO:0000256" key="6">
    <source>
        <dbReference type="ARBA" id="ARBA00022989"/>
    </source>
</evidence>
<dbReference type="PANTHER" id="PTHR11040">
    <property type="entry name" value="ZINC/IRON TRANSPORTER"/>
    <property type="match status" value="1"/>
</dbReference>
<dbReference type="InterPro" id="IPR003689">
    <property type="entry name" value="ZIP"/>
</dbReference>
<dbReference type="EMBL" id="LJCR01001392">
    <property type="protein sequence ID" value="KPV50440.1"/>
    <property type="molecule type" value="Genomic_DNA"/>
</dbReference>
<comment type="subcellular location">
    <subcellularLocation>
        <location evidence="1">Cell membrane</location>
        <topology evidence="1">Multi-pass membrane protein</topology>
    </subcellularLocation>
</comment>
<keyword evidence="4 8" id="KW-0812">Transmembrane</keyword>
<keyword evidence="10" id="KW-1185">Reference proteome</keyword>
<evidence type="ECO:0000256" key="2">
    <source>
        <dbReference type="ARBA" id="ARBA00006939"/>
    </source>
</evidence>
<evidence type="ECO:0000256" key="8">
    <source>
        <dbReference type="SAM" id="Phobius"/>
    </source>
</evidence>
<name>A0A0P9FCI9_9CHLR</name>
<protein>
    <recommendedName>
        <fullName evidence="11">Permease</fullName>
    </recommendedName>
</protein>
<dbReference type="GO" id="GO:0005886">
    <property type="term" value="C:plasma membrane"/>
    <property type="evidence" value="ECO:0007669"/>
    <property type="project" value="UniProtKB-SubCell"/>
</dbReference>
<keyword evidence="3" id="KW-1003">Cell membrane</keyword>
<dbReference type="GO" id="GO:0005385">
    <property type="term" value="F:zinc ion transmembrane transporter activity"/>
    <property type="evidence" value="ECO:0007669"/>
    <property type="project" value="TreeGrafter"/>
</dbReference>
<evidence type="ECO:0000256" key="4">
    <source>
        <dbReference type="ARBA" id="ARBA00022692"/>
    </source>
</evidence>
<dbReference type="AlphaFoldDB" id="A0A0P9FCI9"/>
<feature type="transmembrane region" description="Helical" evidence="8">
    <location>
        <begin position="122"/>
        <end position="143"/>
    </location>
</feature>
<evidence type="ECO:0000313" key="9">
    <source>
        <dbReference type="EMBL" id="KPV50440.1"/>
    </source>
</evidence>
<evidence type="ECO:0000256" key="1">
    <source>
        <dbReference type="ARBA" id="ARBA00004651"/>
    </source>
</evidence>
<evidence type="ECO:0000313" key="10">
    <source>
        <dbReference type="Proteomes" id="UP000050509"/>
    </source>
</evidence>
<feature type="transmembrane region" description="Helical" evidence="8">
    <location>
        <begin position="31"/>
        <end position="53"/>
    </location>
</feature>
<keyword evidence="5" id="KW-0862">Zinc</keyword>
<feature type="transmembrane region" description="Helical" evidence="8">
    <location>
        <begin position="164"/>
        <end position="184"/>
    </location>
</feature>
<evidence type="ECO:0000256" key="5">
    <source>
        <dbReference type="ARBA" id="ARBA00022833"/>
    </source>
</evidence>
<comment type="similarity">
    <text evidence="2">Belongs to the ZIP transporter (TC 2.A.5) family.</text>
</comment>
<dbReference type="Pfam" id="PF02535">
    <property type="entry name" value="Zip"/>
    <property type="match status" value="1"/>
</dbReference>
<feature type="transmembrane region" description="Helical" evidence="8">
    <location>
        <begin position="223"/>
        <end position="241"/>
    </location>
</feature>
<keyword evidence="6 8" id="KW-1133">Transmembrane helix</keyword>
<dbReference type="Proteomes" id="UP000050509">
    <property type="component" value="Unassembled WGS sequence"/>
</dbReference>
<dbReference type="PANTHER" id="PTHR11040:SF211">
    <property type="entry name" value="ZINC TRANSPORTER ZIP11"/>
    <property type="match status" value="1"/>
</dbReference>
<comment type="caution">
    <text evidence="9">The sequence shown here is derived from an EMBL/GenBank/DDBJ whole genome shotgun (WGS) entry which is preliminary data.</text>
</comment>
<evidence type="ECO:0008006" key="11">
    <source>
        <dbReference type="Google" id="ProtNLM"/>
    </source>
</evidence>
<organism evidence="9 10">
    <name type="scientific">Kouleothrix aurantiaca</name>
    <dbReference type="NCBI Taxonomy" id="186479"/>
    <lineage>
        <taxon>Bacteria</taxon>
        <taxon>Bacillati</taxon>
        <taxon>Chloroflexota</taxon>
        <taxon>Chloroflexia</taxon>
        <taxon>Chloroflexales</taxon>
        <taxon>Roseiflexineae</taxon>
        <taxon>Roseiflexaceae</taxon>
        <taxon>Kouleothrix</taxon>
    </lineage>
</organism>
<proteinExistence type="inferred from homology"/>
<keyword evidence="7 8" id="KW-0472">Membrane</keyword>
<reference evidence="9 10" key="1">
    <citation type="submission" date="2015-09" db="EMBL/GenBank/DDBJ databases">
        <title>Draft genome sequence of Kouleothrix aurantiaca JCM 19913.</title>
        <authorList>
            <person name="Hemp J."/>
        </authorList>
    </citation>
    <scope>NUCLEOTIDE SEQUENCE [LARGE SCALE GENOMIC DNA]</scope>
    <source>
        <strain evidence="9 10">COM-B</strain>
    </source>
</reference>
<evidence type="ECO:0000256" key="7">
    <source>
        <dbReference type="ARBA" id="ARBA00023136"/>
    </source>
</evidence>
<feature type="transmembrane region" description="Helical" evidence="8">
    <location>
        <begin position="190"/>
        <end position="211"/>
    </location>
</feature>
<evidence type="ECO:0000256" key="3">
    <source>
        <dbReference type="ARBA" id="ARBA00022475"/>
    </source>
</evidence>
<sequence>MGVLFFSLTAFVFTAAGGLLALRFRDHLHLILGFTAGVLLGVVSFDILPEVFALSAEHGLDPTRAMIALVVGFLLFHSAEKLTLIHHAQEENYAEHHHPQVGLISALALVGHSVMDGVGIGLGFQVSSTIGVAVAVAVIAHDFADGLNTMSLMLAHRNSTRRSLVLLGLDAVAPLLGALSTLFFELSPGILALYLGFFAGFLLYISAADILPEAHSQRRSAVTILMTVLGALFIFVVTRFVEG</sequence>
<accession>A0A0P9FCI9</accession>
<gene>
    <name evidence="9" type="ORF">SE17_26940</name>
</gene>